<evidence type="ECO:0000256" key="1">
    <source>
        <dbReference type="SAM" id="MobiDB-lite"/>
    </source>
</evidence>
<organism evidence="3 4">
    <name type="scientific">Tolypocladium capitatum</name>
    <dbReference type="NCBI Taxonomy" id="45235"/>
    <lineage>
        <taxon>Eukaryota</taxon>
        <taxon>Fungi</taxon>
        <taxon>Dikarya</taxon>
        <taxon>Ascomycota</taxon>
        <taxon>Pezizomycotina</taxon>
        <taxon>Sordariomycetes</taxon>
        <taxon>Hypocreomycetidae</taxon>
        <taxon>Hypocreales</taxon>
        <taxon>Ophiocordycipitaceae</taxon>
        <taxon>Tolypocladium</taxon>
    </lineage>
</organism>
<accession>A0A2K3QD77</accession>
<gene>
    <name evidence="3" type="ORF">TCAP_04566</name>
</gene>
<protein>
    <submittedName>
        <fullName evidence="3">Glucan synthesis regulatory protein</fullName>
    </submittedName>
</protein>
<proteinExistence type="predicted"/>
<dbReference type="STRING" id="45235.A0A2K3QD77"/>
<name>A0A2K3QD77_9HYPO</name>
<dbReference type="SUPFAM" id="SSF160631">
    <property type="entry name" value="SMI1/KNR4-like"/>
    <property type="match status" value="1"/>
</dbReference>
<feature type="compositionally biased region" description="Basic and acidic residues" evidence="1">
    <location>
        <begin position="683"/>
        <end position="700"/>
    </location>
</feature>
<dbReference type="AlphaFoldDB" id="A0A2K3QD77"/>
<feature type="compositionally biased region" description="Low complexity" evidence="1">
    <location>
        <begin position="440"/>
        <end position="453"/>
    </location>
</feature>
<dbReference type="OrthoDB" id="2305498at2759"/>
<keyword evidence="4" id="KW-1185">Reference proteome</keyword>
<feature type="region of interest" description="Disordered" evidence="1">
    <location>
        <begin position="583"/>
        <end position="721"/>
    </location>
</feature>
<dbReference type="InterPro" id="IPR037883">
    <property type="entry name" value="Knr4/Smi1-like_sf"/>
</dbReference>
<feature type="region of interest" description="Disordered" evidence="1">
    <location>
        <begin position="81"/>
        <end position="102"/>
    </location>
</feature>
<reference evidence="3 4" key="1">
    <citation type="submission" date="2017-08" db="EMBL/GenBank/DDBJ databases">
        <title>Harnessing the power of phylogenomics to disentangle the directionality and signatures of interkingdom host jumping in the parasitic fungal genus Tolypocladium.</title>
        <authorList>
            <person name="Quandt C.A."/>
            <person name="Patterson W."/>
            <person name="Spatafora J.W."/>
        </authorList>
    </citation>
    <scope>NUCLEOTIDE SEQUENCE [LARGE SCALE GENOMIC DNA]</scope>
    <source>
        <strain evidence="3 4">CBS 113982</strain>
    </source>
</reference>
<feature type="region of interest" description="Disordered" evidence="1">
    <location>
        <begin position="423"/>
        <end position="460"/>
    </location>
</feature>
<dbReference type="EMBL" id="NRSZ01000737">
    <property type="protein sequence ID" value="PNY25495.1"/>
    <property type="molecule type" value="Genomic_DNA"/>
</dbReference>
<dbReference type="InterPro" id="IPR051873">
    <property type="entry name" value="KNR4/SMI1_regulator"/>
</dbReference>
<dbReference type="Proteomes" id="UP000236621">
    <property type="component" value="Unassembled WGS sequence"/>
</dbReference>
<dbReference type="GO" id="GO:0043332">
    <property type="term" value="C:mating projection tip"/>
    <property type="evidence" value="ECO:0007669"/>
    <property type="project" value="TreeGrafter"/>
</dbReference>
<evidence type="ECO:0000259" key="2">
    <source>
        <dbReference type="SMART" id="SM00860"/>
    </source>
</evidence>
<feature type="compositionally biased region" description="Polar residues" evidence="1">
    <location>
        <begin position="275"/>
        <end position="284"/>
    </location>
</feature>
<evidence type="ECO:0000313" key="3">
    <source>
        <dbReference type="EMBL" id="PNY25495.1"/>
    </source>
</evidence>
<dbReference type="PANTHER" id="PTHR47432">
    <property type="entry name" value="CELL WALL ASSEMBLY REGULATOR SMI1"/>
    <property type="match status" value="1"/>
</dbReference>
<dbReference type="PANTHER" id="PTHR47432:SF1">
    <property type="entry name" value="CELL WALL ASSEMBLY REGULATOR SMI1"/>
    <property type="match status" value="1"/>
</dbReference>
<feature type="non-terminal residue" evidence="3">
    <location>
        <position position="1"/>
    </location>
</feature>
<sequence>APICCQRQHASAASTFFPRRHPPPAAFILGAVSSRLLGLRVARVIAFCSAALVARRPQAYATGPRTACELHLHCKIPPRPQPTRHALSAPPKTLVAPNTTASRRPPPTFQLWGLRWLSRRCLRIVPASFSGPSRSVDGGLCSTVATRRVFCLRLPTPCFWCAAPSDSAASVSTRRHPVSHCVRHPHRLPVAILLRSLSASTATMANPSFGSTLRSFWHTMTSYDRHSSFDSPHRTGRHVPLQNGRNSILTGVATASDSRADVSSPYFDDAGRASPQGSGTQTPINGPYAPGMRSMAAKQADGIEVQSLGDVPMQSFQDGLPPPPPVRHSWKRIDAWAEENYPELWDQIGEGATSNDLDDLEHQLDCSLPQDVRESLMVHDGQERGGTPTGIIFGSMLMDCEEIVQEWDTWRRVNHQFLLDTSSAKPTTPSKAFGGSGEASSSKQQRPSSSSSSGNPDEWRQNLLSRQDSVPANAVQKAYAHGSWIPLVRDWGGNNLAVDLAPGPGGRWGQVILFGRDYDTKYVVARSWAAFLALVADDLNSGKWYVDEDNGELKLREFKETRIEPAYFSILRWRMDQKYGRRAAKRATMAPPKAGSPLGSRSASPYQSPVEANGDVRGRSMQRLSGSSPLASPMRPMYGKPPLSRVTEIPGAEIEPSTLVEVETPPASDDGKNALRISTLGHSESDLIKLKDKDGEKEMASSKPNGKQPAAADDSMKTIEI</sequence>
<comment type="caution">
    <text evidence="3">The sequence shown here is derived from an EMBL/GenBank/DDBJ whole genome shotgun (WGS) entry which is preliminary data.</text>
</comment>
<feature type="region of interest" description="Disordered" evidence="1">
    <location>
        <begin position="268"/>
        <end position="288"/>
    </location>
</feature>
<evidence type="ECO:0000313" key="4">
    <source>
        <dbReference type="Proteomes" id="UP000236621"/>
    </source>
</evidence>
<dbReference type="GO" id="GO:0070880">
    <property type="term" value="P:fungal-type cell wall beta-glucan biosynthetic process"/>
    <property type="evidence" value="ECO:0007669"/>
    <property type="project" value="TreeGrafter"/>
</dbReference>
<dbReference type="Pfam" id="PF09346">
    <property type="entry name" value="SMI1_KNR4"/>
    <property type="match status" value="1"/>
</dbReference>
<dbReference type="InterPro" id="IPR018958">
    <property type="entry name" value="Knr4/Smi1-like_dom"/>
</dbReference>
<dbReference type="SMART" id="SM00860">
    <property type="entry name" value="SMI1_KNR4"/>
    <property type="match status" value="1"/>
</dbReference>
<feature type="domain" description="Knr4/Smi1-like" evidence="2">
    <location>
        <begin position="351"/>
        <end position="534"/>
    </location>
</feature>